<dbReference type="GO" id="GO:0005544">
    <property type="term" value="F:calcium-dependent phospholipid binding"/>
    <property type="evidence" value="ECO:0007669"/>
    <property type="project" value="InterPro"/>
</dbReference>
<sequence>MAIEYAKSRDGKLEEIDLSFPSYRSAKQLIDMDLFSKSDPMPYLDNKSFHCIYQFGIVQPLVFRVYDINTKYLNMPIKTLKLDEQDFLGEANCALSSQKNKMKDTSYDLIRYGENHLKVTICT</sequence>
<dbReference type="PANTHER" id="PTHR10857:SF106">
    <property type="entry name" value="C2 DOMAIN-CONTAINING PROTEIN"/>
    <property type="match status" value="1"/>
</dbReference>
<dbReference type="GO" id="GO:0071277">
    <property type="term" value="P:cellular response to calcium ion"/>
    <property type="evidence" value="ECO:0007669"/>
    <property type="project" value="TreeGrafter"/>
</dbReference>
<gene>
    <name evidence="1" type="ORF">MKW98_031247</name>
</gene>
<name>A0AAD4S5J3_9MAGN</name>
<keyword evidence="2" id="KW-1185">Reference proteome</keyword>
<reference evidence="1" key="1">
    <citation type="submission" date="2022-04" db="EMBL/GenBank/DDBJ databases">
        <title>A functionally conserved STORR gene fusion in Papaver species that diverged 16.8 million years ago.</title>
        <authorList>
            <person name="Catania T."/>
        </authorList>
    </citation>
    <scope>NUCLEOTIDE SEQUENCE</scope>
    <source>
        <strain evidence="1">S-188037</strain>
    </source>
</reference>
<evidence type="ECO:0000313" key="2">
    <source>
        <dbReference type="Proteomes" id="UP001202328"/>
    </source>
</evidence>
<dbReference type="SUPFAM" id="SSF49562">
    <property type="entry name" value="C2 domain (Calcium/lipid-binding domain, CaLB)"/>
    <property type="match status" value="1"/>
</dbReference>
<dbReference type="InterPro" id="IPR035892">
    <property type="entry name" value="C2_domain_sf"/>
</dbReference>
<dbReference type="PANTHER" id="PTHR10857">
    <property type="entry name" value="COPINE"/>
    <property type="match status" value="1"/>
</dbReference>
<proteinExistence type="predicted"/>
<dbReference type="AlphaFoldDB" id="A0AAD4S5J3"/>
<organism evidence="1 2">
    <name type="scientific">Papaver atlanticum</name>
    <dbReference type="NCBI Taxonomy" id="357466"/>
    <lineage>
        <taxon>Eukaryota</taxon>
        <taxon>Viridiplantae</taxon>
        <taxon>Streptophyta</taxon>
        <taxon>Embryophyta</taxon>
        <taxon>Tracheophyta</taxon>
        <taxon>Spermatophyta</taxon>
        <taxon>Magnoliopsida</taxon>
        <taxon>Ranunculales</taxon>
        <taxon>Papaveraceae</taxon>
        <taxon>Papaveroideae</taxon>
        <taxon>Papaver</taxon>
    </lineage>
</organism>
<comment type="caution">
    <text evidence="1">The sequence shown here is derived from an EMBL/GenBank/DDBJ whole genome shotgun (WGS) entry which is preliminary data.</text>
</comment>
<dbReference type="Proteomes" id="UP001202328">
    <property type="component" value="Unassembled WGS sequence"/>
</dbReference>
<dbReference type="EMBL" id="JAJJMB010014022">
    <property type="protein sequence ID" value="KAI3863655.1"/>
    <property type="molecule type" value="Genomic_DNA"/>
</dbReference>
<dbReference type="InterPro" id="IPR045052">
    <property type="entry name" value="Copine"/>
</dbReference>
<accession>A0AAD4S5J3</accession>
<evidence type="ECO:0000313" key="1">
    <source>
        <dbReference type="EMBL" id="KAI3863655.1"/>
    </source>
</evidence>
<protein>
    <submittedName>
        <fullName evidence="1">Uncharacterized protein</fullName>
    </submittedName>
</protein>
<dbReference type="GO" id="GO:0005886">
    <property type="term" value="C:plasma membrane"/>
    <property type="evidence" value="ECO:0007669"/>
    <property type="project" value="TreeGrafter"/>
</dbReference>